<dbReference type="Proteomes" id="UP001060085">
    <property type="component" value="Linkage Group LG01"/>
</dbReference>
<organism evidence="1 2">
    <name type="scientific">Catharanthus roseus</name>
    <name type="common">Madagascar periwinkle</name>
    <name type="synonym">Vinca rosea</name>
    <dbReference type="NCBI Taxonomy" id="4058"/>
    <lineage>
        <taxon>Eukaryota</taxon>
        <taxon>Viridiplantae</taxon>
        <taxon>Streptophyta</taxon>
        <taxon>Embryophyta</taxon>
        <taxon>Tracheophyta</taxon>
        <taxon>Spermatophyta</taxon>
        <taxon>Magnoliopsida</taxon>
        <taxon>eudicotyledons</taxon>
        <taxon>Gunneridae</taxon>
        <taxon>Pentapetalae</taxon>
        <taxon>asterids</taxon>
        <taxon>lamiids</taxon>
        <taxon>Gentianales</taxon>
        <taxon>Apocynaceae</taxon>
        <taxon>Rauvolfioideae</taxon>
        <taxon>Vinceae</taxon>
        <taxon>Catharanthinae</taxon>
        <taxon>Catharanthus</taxon>
    </lineage>
</organism>
<evidence type="ECO:0000313" key="1">
    <source>
        <dbReference type="EMBL" id="KAI5683534.1"/>
    </source>
</evidence>
<gene>
    <name evidence="1" type="ORF">M9H77_04762</name>
</gene>
<sequence length="460" mass="51518">MEKKPKGHVIVLTYPAQGHINPLLQFAKCLVSKGLKATFATTHYTAKFIRADGINVMPISDGYDNGGFKFAPSVEAYLDSFKTLGSRTLTELILNLNHESNSSSPPVNCIVYDSLLPWALDVAKNLGIYSVVLLTNSVSVCSLYWHINSGVLNLPFETEKFPLSLPGLPLLSHDEIPSFLACPTHHSAYLAAILEQFLRLGDNDWVFANSFEDLEIELVKAMEEAWPVQMVGPLLPSAYLDEEHQIGTDKDYGGNLRKPNDDKCLNWLEKQPQKSVIFVSFGSMAEIDEKQIEEVAWGLKMISSNQNFLWILKESEQKKLPIQFLDSIGEKGLILTWCNQLQVLANRAVSCFVTHCGWNSTLEALSLGVPMVAMPQWSDQPMNAKFMEDVWKVGVRVKKDENGIVRREEIGRCIREVMIGGKCEGIRSNASKWRENGKRAVCFGGSSYHNIDKFVAKLMK</sequence>
<proteinExistence type="predicted"/>
<evidence type="ECO:0000313" key="2">
    <source>
        <dbReference type="Proteomes" id="UP001060085"/>
    </source>
</evidence>
<comment type="caution">
    <text evidence="1">The sequence shown here is derived from an EMBL/GenBank/DDBJ whole genome shotgun (WGS) entry which is preliminary data.</text>
</comment>
<dbReference type="EMBL" id="CM044701">
    <property type="protein sequence ID" value="KAI5683534.1"/>
    <property type="molecule type" value="Genomic_DNA"/>
</dbReference>
<accession>A0ACC0CFH1</accession>
<name>A0ACC0CFH1_CATRO</name>
<keyword evidence="2" id="KW-1185">Reference proteome</keyword>
<reference evidence="2" key="1">
    <citation type="journal article" date="2023" name="Nat. Plants">
        <title>Single-cell RNA sequencing provides a high-resolution roadmap for understanding the multicellular compartmentation of specialized metabolism.</title>
        <authorList>
            <person name="Sun S."/>
            <person name="Shen X."/>
            <person name="Li Y."/>
            <person name="Li Y."/>
            <person name="Wang S."/>
            <person name="Li R."/>
            <person name="Zhang H."/>
            <person name="Shen G."/>
            <person name="Guo B."/>
            <person name="Wei J."/>
            <person name="Xu J."/>
            <person name="St-Pierre B."/>
            <person name="Chen S."/>
            <person name="Sun C."/>
        </authorList>
    </citation>
    <scope>NUCLEOTIDE SEQUENCE [LARGE SCALE GENOMIC DNA]</scope>
</reference>
<protein>
    <submittedName>
        <fullName evidence="1">Uncharacterized protein</fullName>
    </submittedName>
</protein>